<name>A0A9D4ASG1_9SAUR</name>
<accession>A0A9D4ASG1</accession>
<reference evidence="1" key="1">
    <citation type="submission" date="2021-09" db="EMBL/GenBank/DDBJ databases">
        <title>The genome of Mauremys mutica provides insights into the evolution of semi-aquatic lifestyle.</title>
        <authorList>
            <person name="Gong S."/>
            <person name="Gao Y."/>
        </authorList>
    </citation>
    <scope>NUCLEOTIDE SEQUENCE</scope>
    <source>
        <strain evidence="1">MM-2020</strain>
        <tissue evidence="1">Muscle</tissue>
    </source>
</reference>
<keyword evidence="2" id="KW-1185">Reference proteome</keyword>
<dbReference type="EMBL" id="JAHDVG010000487">
    <property type="protein sequence ID" value="KAH1166846.1"/>
    <property type="molecule type" value="Genomic_DNA"/>
</dbReference>
<comment type="caution">
    <text evidence="1">The sequence shown here is derived from an EMBL/GenBank/DDBJ whole genome shotgun (WGS) entry which is preliminary data.</text>
</comment>
<evidence type="ECO:0000313" key="2">
    <source>
        <dbReference type="Proteomes" id="UP000827986"/>
    </source>
</evidence>
<proteinExistence type="predicted"/>
<protein>
    <submittedName>
        <fullName evidence="1">Uncharacterized protein</fullName>
    </submittedName>
</protein>
<sequence>MLAMLRCPGTSAGPFEQGRFTAAAEREGWSMEATGWKRAEEPAQLLGRCSWTGRTETETLWPPAQMLPLPQDGRSLPVLAMAELPPCSKETIKTYQAHVMSMH</sequence>
<organism evidence="1 2">
    <name type="scientific">Mauremys mutica</name>
    <name type="common">yellowpond turtle</name>
    <dbReference type="NCBI Taxonomy" id="74926"/>
    <lineage>
        <taxon>Eukaryota</taxon>
        <taxon>Metazoa</taxon>
        <taxon>Chordata</taxon>
        <taxon>Craniata</taxon>
        <taxon>Vertebrata</taxon>
        <taxon>Euteleostomi</taxon>
        <taxon>Archelosauria</taxon>
        <taxon>Testudinata</taxon>
        <taxon>Testudines</taxon>
        <taxon>Cryptodira</taxon>
        <taxon>Durocryptodira</taxon>
        <taxon>Testudinoidea</taxon>
        <taxon>Geoemydidae</taxon>
        <taxon>Geoemydinae</taxon>
        <taxon>Mauremys</taxon>
    </lineage>
</organism>
<dbReference type="Proteomes" id="UP000827986">
    <property type="component" value="Unassembled WGS sequence"/>
</dbReference>
<dbReference type="AlphaFoldDB" id="A0A9D4ASG1"/>
<gene>
    <name evidence="1" type="ORF">KIL84_016018</name>
</gene>
<evidence type="ECO:0000313" key="1">
    <source>
        <dbReference type="EMBL" id="KAH1166846.1"/>
    </source>
</evidence>